<dbReference type="InterPro" id="IPR003749">
    <property type="entry name" value="ThiS/MoaD-like"/>
</dbReference>
<dbReference type="Proteomes" id="UP000322454">
    <property type="component" value="Unassembled WGS sequence"/>
</dbReference>
<dbReference type="GO" id="GO:0006777">
    <property type="term" value="P:Mo-molybdopterin cofactor biosynthetic process"/>
    <property type="evidence" value="ECO:0007669"/>
    <property type="project" value="InterPro"/>
</dbReference>
<dbReference type="InterPro" id="IPR012675">
    <property type="entry name" value="Beta-grasp_dom_sf"/>
</dbReference>
<organism evidence="1 2">
    <name type="scientific">Candidatus Acidulodesulfobacterium acidiphilum</name>
    <dbReference type="NCBI Taxonomy" id="2597224"/>
    <lineage>
        <taxon>Bacteria</taxon>
        <taxon>Deltaproteobacteria</taxon>
        <taxon>Candidatus Acidulodesulfobacterales</taxon>
        <taxon>Candidatus Acidulodesulfobacterium</taxon>
    </lineage>
</organism>
<dbReference type="CDD" id="cd00756">
    <property type="entry name" value="MoaE"/>
    <property type="match status" value="1"/>
</dbReference>
<dbReference type="InterPro" id="IPR016155">
    <property type="entry name" value="Mopterin_synth/thiamin_S_b"/>
</dbReference>
<dbReference type="EMBL" id="SHMQ01000007">
    <property type="protein sequence ID" value="RZV39658.1"/>
    <property type="molecule type" value="Genomic_DNA"/>
</dbReference>
<dbReference type="InterPro" id="IPR036563">
    <property type="entry name" value="MoaE_sf"/>
</dbReference>
<dbReference type="Pfam" id="PF02391">
    <property type="entry name" value="MoaE"/>
    <property type="match status" value="1"/>
</dbReference>
<comment type="caution">
    <text evidence="1">The sequence shown here is derived from an EMBL/GenBank/DDBJ whole genome shotgun (WGS) entry which is preliminary data.</text>
</comment>
<dbReference type="Pfam" id="PF02597">
    <property type="entry name" value="ThiS"/>
    <property type="match status" value="1"/>
</dbReference>
<sequence length="228" mass="25583">MINIKVRLFAALKELIGKNLLDFTVKEGSSVKDIISIMETSYPDIKNILKVSKYAVNQEYADAGKKLSEGDEITVIMPVSGGVSSFYSIADAAFNIKITAERINCNEVLDFVSDSSSGSVLLFNGTVRDNEDGKPVEYLYYEAYEEMAVKEIKKLIKEAFNKYNILKVCIVHRTGKMEIGEISISIGVSSPHREDSYLASKFLIDAIKETVPIWKKEIFEEGGKWKRI</sequence>
<accession>A0A520XEQ9</accession>
<evidence type="ECO:0000313" key="2">
    <source>
        <dbReference type="Proteomes" id="UP000322454"/>
    </source>
</evidence>
<dbReference type="SUPFAM" id="SSF54285">
    <property type="entry name" value="MoaD/ThiS"/>
    <property type="match status" value="1"/>
</dbReference>
<proteinExistence type="predicted"/>
<dbReference type="Gene3D" id="3.10.20.30">
    <property type="match status" value="1"/>
</dbReference>
<dbReference type="CDD" id="cd00754">
    <property type="entry name" value="Ubl_MoaD"/>
    <property type="match status" value="1"/>
</dbReference>
<dbReference type="AlphaFoldDB" id="A0A520XEQ9"/>
<dbReference type="PANTHER" id="PTHR23404">
    <property type="entry name" value="MOLYBDOPTERIN SYNTHASE RELATED"/>
    <property type="match status" value="1"/>
</dbReference>
<gene>
    <name evidence="1" type="ORF">EVJ48_03880</name>
</gene>
<reference evidence="1 2" key="1">
    <citation type="submission" date="2019-01" db="EMBL/GenBank/DDBJ databases">
        <title>Insights into ecological role of a new deltaproteobacterial order Candidatus Sinidesulfobacterales (Sva0485) by metagenomics and metatranscriptomics.</title>
        <authorList>
            <person name="Tan S."/>
            <person name="Liu J."/>
            <person name="Fang Y."/>
            <person name="Hedlund B."/>
            <person name="Lian Z.-H."/>
            <person name="Huang L.-Y."/>
            <person name="Li J.-T."/>
            <person name="Huang L.-N."/>
            <person name="Li W.-J."/>
            <person name="Jiang H.-C."/>
            <person name="Dong H.-L."/>
            <person name="Shu W.-S."/>
        </authorList>
    </citation>
    <scope>NUCLEOTIDE SEQUENCE [LARGE SCALE GENOMIC DNA]</scope>
    <source>
        <strain evidence="1">AP4</strain>
    </source>
</reference>
<dbReference type="InterPro" id="IPR003448">
    <property type="entry name" value="Mopterin_biosynth_MoaE"/>
</dbReference>
<protein>
    <submittedName>
        <fullName evidence="1">Uncharacterized protein</fullName>
    </submittedName>
</protein>
<dbReference type="Gene3D" id="3.90.1170.40">
    <property type="entry name" value="Molybdopterin biosynthesis MoaE subunit"/>
    <property type="match status" value="1"/>
</dbReference>
<dbReference type="SUPFAM" id="SSF54690">
    <property type="entry name" value="Molybdopterin synthase subunit MoaE"/>
    <property type="match status" value="1"/>
</dbReference>
<dbReference type="UniPathway" id="UPA00344"/>
<name>A0A520XEQ9_9DELT</name>
<evidence type="ECO:0000313" key="1">
    <source>
        <dbReference type="EMBL" id="RZV39658.1"/>
    </source>
</evidence>